<dbReference type="PRINTS" id="PR01217">
    <property type="entry name" value="PRICHEXTENSN"/>
</dbReference>
<dbReference type="EMBL" id="BSDZ01000015">
    <property type="protein sequence ID" value="GLI63390.1"/>
    <property type="molecule type" value="Genomic_DNA"/>
</dbReference>
<dbReference type="Gene3D" id="3.40.33.10">
    <property type="entry name" value="CAP"/>
    <property type="match status" value="2"/>
</dbReference>
<dbReference type="PANTHER" id="PTHR10334">
    <property type="entry name" value="CYSTEINE-RICH SECRETORY PROTEIN-RELATED"/>
    <property type="match status" value="1"/>
</dbReference>
<feature type="compositionally biased region" description="Pro residues" evidence="1">
    <location>
        <begin position="433"/>
        <end position="487"/>
    </location>
</feature>
<evidence type="ECO:0000256" key="2">
    <source>
        <dbReference type="SAM" id="SignalP"/>
    </source>
</evidence>
<dbReference type="InterPro" id="IPR018244">
    <property type="entry name" value="Allrgn_V5/Tpx1_CS"/>
</dbReference>
<dbReference type="PROSITE" id="PS01009">
    <property type="entry name" value="CRISP_1"/>
    <property type="match status" value="2"/>
</dbReference>
<dbReference type="InterPro" id="IPR014044">
    <property type="entry name" value="CAP_dom"/>
</dbReference>
<protein>
    <recommendedName>
        <fullName evidence="3">SCP domain-containing protein</fullName>
    </recommendedName>
</protein>
<feature type="region of interest" description="Disordered" evidence="1">
    <location>
        <begin position="49"/>
        <end position="93"/>
    </location>
</feature>
<feature type="signal peptide" evidence="2">
    <location>
        <begin position="1"/>
        <end position="28"/>
    </location>
</feature>
<dbReference type="InterPro" id="IPR035940">
    <property type="entry name" value="CAP_sf"/>
</dbReference>
<dbReference type="SMART" id="SM00198">
    <property type="entry name" value="SCP"/>
    <property type="match status" value="2"/>
</dbReference>
<dbReference type="CDD" id="cd05382">
    <property type="entry name" value="CAP_GAPR1-like"/>
    <property type="match status" value="2"/>
</dbReference>
<accession>A0ABQ5S0G9</accession>
<feature type="compositionally biased region" description="Polar residues" evidence="1">
    <location>
        <begin position="66"/>
        <end position="75"/>
    </location>
</feature>
<dbReference type="Proteomes" id="UP001165090">
    <property type="component" value="Unassembled WGS sequence"/>
</dbReference>
<dbReference type="SUPFAM" id="SSF55797">
    <property type="entry name" value="PR-1-like"/>
    <property type="match status" value="2"/>
</dbReference>
<organism evidence="4 5">
    <name type="scientific">Volvox africanus</name>
    <dbReference type="NCBI Taxonomy" id="51714"/>
    <lineage>
        <taxon>Eukaryota</taxon>
        <taxon>Viridiplantae</taxon>
        <taxon>Chlorophyta</taxon>
        <taxon>core chlorophytes</taxon>
        <taxon>Chlorophyceae</taxon>
        <taxon>CS clade</taxon>
        <taxon>Chlamydomonadales</taxon>
        <taxon>Volvocaceae</taxon>
        <taxon>Volvox</taxon>
    </lineage>
</organism>
<feature type="domain" description="SCP" evidence="3">
    <location>
        <begin position="495"/>
        <end position="638"/>
    </location>
</feature>
<feature type="region of interest" description="Disordered" evidence="1">
    <location>
        <begin position="110"/>
        <end position="217"/>
    </location>
</feature>
<dbReference type="InterPro" id="IPR001283">
    <property type="entry name" value="CRISP-related"/>
</dbReference>
<feature type="compositionally biased region" description="Low complexity" evidence="1">
    <location>
        <begin position="52"/>
        <end position="65"/>
    </location>
</feature>
<feature type="domain" description="SCP" evidence="3">
    <location>
        <begin position="279"/>
        <end position="417"/>
    </location>
</feature>
<name>A0ABQ5S0G9_9CHLO</name>
<keyword evidence="5" id="KW-1185">Reference proteome</keyword>
<evidence type="ECO:0000256" key="1">
    <source>
        <dbReference type="SAM" id="MobiDB-lite"/>
    </source>
</evidence>
<evidence type="ECO:0000313" key="5">
    <source>
        <dbReference type="Proteomes" id="UP001165090"/>
    </source>
</evidence>
<feature type="region of interest" description="Disordered" evidence="1">
    <location>
        <begin position="432"/>
        <end position="494"/>
    </location>
</feature>
<proteinExistence type="predicted"/>
<comment type="caution">
    <text evidence="4">The sequence shown here is derived from an EMBL/GenBank/DDBJ whole genome shotgun (WGS) entry which is preliminary data.</text>
</comment>
<feature type="non-terminal residue" evidence="4">
    <location>
        <position position="1"/>
    </location>
</feature>
<evidence type="ECO:0000259" key="3">
    <source>
        <dbReference type="SMART" id="SM00198"/>
    </source>
</evidence>
<dbReference type="PROSITE" id="PS01010">
    <property type="entry name" value="CRISP_2"/>
    <property type="match status" value="1"/>
</dbReference>
<evidence type="ECO:0000313" key="4">
    <source>
        <dbReference type="EMBL" id="GLI63390.1"/>
    </source>
</evidence>
<reference evidence="4 5" key="1">
    <citation type="journal article" date="2023" name="IScience">
        <title>Expanded male sex-determining region conserved during the evolution of homothallism in the green alga Volvox.</title>
        <authorList>
            <person name="Yamamoto K."/>
            <person name="Matsuzaki R."/>
            <person name="Mahakham W."/>
            <person name="Heman W."/>
            <person name="Sekimoto H."/>
            <person name="Kawachi M."/>
            <person name="Minakuchi Y."/>
            <person name="Toyoda A."/>
            <person name="Nozaki H."/>
        </authorList>
    </citation>
    <scope>NUCLEOTIDE SEQUENCE [LARGE SCALE GENOMIC DNA]</scope>
    <source>
        <strain evidence="4 5">NIES-4468</strain>
    </source>
</reference>
<dbReference type="InterPro" id="IPR034113">
    <property type="entry name" value="SCP_GAPR1-like"/>
</dbReference>
<feature type="compositionally biased region" description="Pro residues" evidence="1">
    <location>
        <begin position="116"/>
        <end position="201"/>
    </location>
</feature>
<feature type="chain" id="PRO_5046338957" description="SCP domain-containing protein" evidence="2">
    <location>
        <begin position="29"/>
        <end position="651"/>
    </location>
</feature>
<sequence>HRECMSLLPVTSEMRLLLLLGVLAPTFALPEVRELQFAVNEHGFQNEGALHQQQQSGSLRTQQRQATEVTSTSLDNIDDDKSSSESTDIGLRVHPDGISHYAVSSGLTRQLLQRRTPPPPSPRPTPPSPRPRPSPPSPQPRPPPPSPPPRPPPPSPPPRPPPPSPPPRPPPPSPPPRPPPPSPPPRPPPPSPPLRPPPSSLPPQLTARPPPPSVVCQDDSTTASYCAGWKAAGYCSDSYSLGSDQCKTINNYWCSKTCGACGVPPAPPAPNDPKIGGCVDADAVLNLHNRYRAAHSSPPLVWNNTLASHAQAWAANLAAGGCDLYHEGYEGEGENLFAFWSSDSFALNCSLATKSWYDEILDYVFTNTPYTDNGGKLIGHFTQVVWAATTQVGCAAVQGSQCYVVSCRYTPPGNMAVDCFYLNNVRKNISVSSPPPSSSVSSPPPSSSVSSPPPSLATPPPPPPTASSPPPPPTASPPPTARPPPPSGIKVGGCIDSDATLDLHNRYRANHSTASLVWNNTLATHAQTWATNLAALGCSLNHEGVAGEGENLYASWTTSSIVLNCTRAVKSWYDEVLKYSFTNTPYTDNAGKTIGHFTQVVWVDTTQVGCGAAQGTTSTGFNCYIVSCRYAPPGNFIGDTSYFTNVRPKIP</sequence>
<dbReference type="Pfam" id="PF00188">
    <property type="entry name" value="CAP"/>
    <property type="match status" value="2"/>
</dbReference>
<gene>
    <name evidence="4" type="ORF">VaNZ11_006349</name>
</gene>
<keyword evidence="2" id="KW-0732">Signal</keyword>